<gene>
    <name evidence="2" type="ORF">SAMN05216180_0753</name>
</gene>
<proteinExistence type="predicted"/>
<dbReference type="OrthoDB" id="9810528at2"/>
<name>A0A1H7ZMR2_9FIRM</name>
<sequence>MPAYVTHSLFGKDIYEAIDESKLKQILSDYKIAYEWGLQGPDLLFFYGMLPPRRNHNLNRLGGVMHRIKEDELFNTLTQYLSACKNHACYQNTFAYIMGFCCHYALDSIAHPYIYYRQQELKRILPKAEHRGIHHKVESDIDSEIHLVKTGKMINHFNIMKDLISDKKMQQDIAKLYEYVFLNVYDIKIDTTAMQKCFGDAYRIIRLVMGKPLALCFSKILDGVALKRNSLSAHVRRKKGDGDPLNLNKKPWCHLTNNSAKTNITFLQLEQQALVKALSMQNTIYNAVQDGILNPFAGLDSFDNGSL</sequence>
<dbReference type="Pfam" id="PF00882">
    <property type="entry name" value="Zn_dep_PLPC"/>
    <property type="match status" value="1"/>
</dbReference>
<dbReference type="EMBL" id="FOCG01000001">
    <property type="protein sequence ID" value="SEM59234.1"/>
    <property type="molecule type" value="Genomic_DNA"/>
</dbReference>
<dbReference type="InterPro" id="IPR029002">
    <property type="entry name" value="PLPC/GPLD1"/>
</dbReference>
<evidence type="ECO:0000313" key="3">
    <source>
        <dbReference type="Proteomes" id="UP000199158"/>
    </source>
</evidence>
<evidence type="ECO:0000313" key="2">
    <source>
        <dbReference type="EMBL" id="SEM59234.1"/>
    </source>
</evidence>
<dbReference type="Proteomes" id="UP000199158">
    <property type="component" value="Unassembled WGS sequence"/>
</dbReference>
<feature type="domain" description="Phospholipase C/D" evidence="1">
    <location>
        <begin position="6"/>
        <end position="155"/>
    </location>
</feature>
<organism evidence="2 3">
    <name type="scientific">Hydrogenoanaerobacterium saccharovorans</name>
    <dbReference type="NCBI Taxonomy" id="474960"/>
    <lineage>
        <taxon>Bacteria</taxon>
        <taxon>Bacillati</taxon>
        <taxon>Bacillota</taxon>
        <taxon>Clostridia</taxon>
        <taxon>Eubacteriales</taxon>
        <taxon>Oscillospiraceae</taxon>
        <taxon>Hydrogenoanaerobacterium</taxon>
    </lineage>
</organism>
<dbReference type="STRING" id="474960.SAMN05216180_0753"/>
<dbReference type="RefSeq" id="WP_092751768.1">
    <property type="nucleotide sequence ID" value="NZ_FOCG01000001.1"/>
</dbReference>
<reference evidence="2 3" key="1">
    <citation type="submission" date="2016-10" db="EMBL/GenBank/DDBJ databases">
        <authorList>
            <person name="de Groot N.N."/>
        </authorList>
    </citation>
    <scope>NUCLEOTIDE SEQUENCE [LARGE SCALE GENOMIC DNA]</scope>
    <source>
        <strain evidence="2 3">CGMCC 1.5070</strain>
    </source>
</reference>
<evidence type="ECO:0000259" key="1">
    <source>
        <dbReference type="Pfam" id="PF00882"/>
    </source>
</evidence>
<protein>
    <submittedName>
        <fullName evidence="2">Zinc dependent phospholipase C</fullName>
    </submittedName>
</protein>
<dbReference type="AlphaFoldDB" id="A0A1H7ZMR2"/>
<keyword evidence="3" id="KW-1185">Reference proteome</keyword>
<accession>A0A1H7ZMR2</accession>